<evidence type="ECO:0000313" key="1">
    <source>
        <dbReference type="EMBL" id="GIX82620.1"/>
    </source>
</evidence>
<sequence length="95" mass="11210">MQLKPGIYFQEQFEPKSRAPAIRLLDEFFQINFDAKEDSIAIFKANIRKMVNRLGDAGHPLEDMKTCTVLFRLYGHSHRTFKVMLKFCIDDHKDF</sequence>
<dbReference type="Proteomes" id="UP001054837">
    <property type="component" value="Unassembled WGS sequence"/>
</dbReference>
<proteinExistence type="predicted"/>
<comment type="caution">
    <text evidence="1">The sequence shown here is derived from an EMBL/GenBank/DDBJ whole genome shotgun (WGS) entry which is preliminary data.</text>
</comment>
<dbReference type="EMBL" id="BPLQ01001534">
    <property type="protein sequence ID" value="GIX82620.1"/>
    <property type="molecule type" value="Genomic_DNA"/>
</dbReference>
<reference evidence="1 2" key="1">
    <citation type="submission" date="2021-06" db="EMBL/GenBank/DDBJ databases">
        <title>Caerostris darwini draft genome.</title>
        <authorList>
            <person name="Kono N."/>
            <person name="Arakawa K."/>
        </authorList>
    </citation>
    <scope>NUCLEOTIDE SEQUENCE [LARGE SCALE GENOMIC DNA]</scope>
</reference>
<protein>
    <submittedName>
        <fullName evidence="1">Uncharacterized protein</fullName>
    </submittedName>
</protein>
<organism evidence="1 2">
    <name type="scientific">Caerostris darwini</name>
    <dbReference type="NCBI Taxonomy" id="1538125"/>
    <lineage>
        <taxon>Eukaryota</taxon>
        <taxon>Metazoa</taxon>
        <taxon>Ecdysozoa</taxon>
        <taxon>Arthropoda</taxon>
        <taxon>Chelicerata</taxon>
        <taxon>Arachnida</taxon>
        <taxon>Araneae</taxon>
        <taxon>Araneomorphae</taxon>
        <taxon>Entelegynae</taxon>
        <taxon>Araneoidea</taxon>
        <taxon>Araneidae</taxon>
        <taxon>Caerostris</taxon>
    </lineage>
</organism>
<accession>A0AAV4NE85</accession>
<gene>
    <name evidence="1" type="ORF">CDAR_295491</name>
</gene>
<name>A0AAV4NE85_9ARAC</name>
<evidence type="ECO:0000313" key="2">
    <source>
        <dbReference type="Proteomes" id="UP001054837"/>
    </source>
</evidence>
<dbReference type="AlphaFoldDB" id="A0AAV4NE85"/>
<keyword evidence="2" id="KW-1185">Reference proteome</keyword>